<feature type="domain" description="DnaJ homologue subfamily C member 28 conserved" evidence="1">
    <location>
        <begin position="9"/>
        <end position="73"/>
    </location>
</feature>
<dbReference type="EMBL" id="JADCLJ010000025">
    <property type="protein sequence ID" value="MBE4910601.1"/>
    <property type="molecule type" value="Genomic_DNA"/>
</dbReference>
<protein>
    <submittedName>
        <fullName evidence="2">DUF1992 domain-containing protein</fullName>
    </submittedName>
</protein>
<evidence type="ECO:0000313" key="3">
    <source>
        <dbReference type="Proteomes" id="UP001516662"/>
    </source>
</evidence>
<accession>A0ABR9QQ12</accession>
<dbReference type="PANTHER" id="PTHR39158:SF1">
    <property type="entry name" value="DNAJ HOMOLOG SUBFAMILY C MEMBER 28"/>
    <property type="match status" value="1"/>
</dbReference>
<dbReference type="Pfam" id="PF09350">
    <property type="entry name" value="DJC28_CD"/>
    <property type="match status" value="1"/>
</dbReference>
<evidence type="ECO:0000259" key="1">
    <source>
        <dbReference type="Pfam" id="PF09350"/>
    </source>
</evidence>
<proteinExistence type="predicted"/>
<dbReference type="Proteomes" id="UP001516662">
    <property type="component" value="Unassembled WGS sequence"/>
</dbReference>
<evidence type="ECO:0000313" key="2">
    <source>
        <dbReference type="EMBL" id="MBE4910601.1"/>
    </source>
</evidence>
<dbReference type="PANTHER" id="PTHR39158">
    <property type="entry name" value="OS08G0560600 PROTEIN"/>
    <property type="match status" value="1"/>
</dbReference>
<comment type="caution">
    <text evidence="2">The sequence shown here is derived from an EMBL/GenBank/DDBJ whole genome shotgun (WGS) entry which is preliminary data.</text>
</comment>
<keyword evidence="3" id="KW-1185">Reference proteome</keyword>
<name>A0ABR9QQ12_9BACI</name>
<organism evidence="2 3">
    <name type="scientific">Litchfieldia luteola</name>
    <dbReference type="NCBI Taxonomy" id="682179"/>
    <lineage>
        <taxon>Bacteria</taxon>
        <taxon>Bacillati</taxon>
        <taxon>Bacillota</taxon>
        <taxon>Bacilli</taxon>
        <taxon>Bacillales</taxon>
        <taxon>Bacillaceae</taxon>
        <taxon>Litchfieldia</taxon>
    </lineage>
</organism>
<dbReference type="RefSeq" id="WP_193539877.1">
    <property type="nucleotide sequence ID" value="NZ_JADCLJ010000025.1"/>
</dbReference>
<dbReference type="InterPro" id="IPR052573">
    <property type="entry name" value="DnaJ_C_subfamily_28"/>
</dbReference>
<dbReference type="InterPro" id="IPR018961">
    <property type="entry name" value="DnaJ_homolog_subfam-C_membr-28"/>
</dbReference>
<reference evidence="2 3" key="1">
    <citation type="submission" date="2020-10" db="EMBL/GenBank/DDBJ databases">
        <title>Bacillus sp. HD4P25, an endophyte from a halophyte.</title>
        <authorList>
            <person name="Sun J.-Q."/>
        </authorList>
    </citation>
    <scope>NUCLEOTIDE SEQUENCE [LARGE SCALE GENOMIC DNA]</scope>
    <source>
        <strain evidence="2 3">YIM 93174</strain>
    </source>
</reference>
<sequence>MDFSSIVSEDKIRRAIKDGEFDNLPGKGKPLKLEDLSSIPESLRIAYKVMKNAGMLEESEIRKELMSIEDLLRACEDEEQKVILTKKLNEKLLRLNDVMKKRNTSNSAVFKDYQMKIHNKF</sequence>
<gene>
    <name evidence="2" type="ORF">IMZ08_21410</name>
</gene>